<dbReference type="InterPro" id="IPR011527">
    <property type="entry name" value="ABC1_TM_dom"/>
</dbReference>
<reference evidence="12 13" key="1">
    <citation type="submission" date="2020-02" db="EMBL/GenBank/DDBJ databases">
        <authorList>
            <person name="Ferguson B K."/>
        </authorList>
    </citation>
    <scope>NUCLEOTIDE SEQUENCE [LARGE SCALE GENOMIC DNA]</scope>
</reference>
<dbReference type="GO" id="GO:0016887">
    <property type="term" value="F:ATP hydrolysis activity"/>
    <property type="evidence" value="ECO:0007669"/>
    <property type="project" value="InterPro"/>
</dbReference>
<evidence type="ECO:0000259" key="11">
    <source>
        <dbReference type="PROSITE" id="PS50929"/>
    </source>
</evidence>
<dbReference type="Proteomes" id="UP000479000">
    <property type="component" value="Unassembled WGS sequence"/>
</dbReference>
<evidence type="ECO:0000256" key="7">
    <source>
        <dbReference type="ARBA" id="ARBA00022989"/>
    </source>
</evidence>
<dbReference type="Pfam" id="PF00664">
    <property type="entry name" value="ABC_membrane"/>
    <property type="match status" value="1"/>
</dbReference>
<dbReference type="PROSITE" id="PS50893">
    <property type="entry name" value="ABC_TRANSPORTER_2"/>
    <property type="match status" value="2"/>
</dbReference>
<keyword evidence="7 9" id="KW-1133">Transmembrane helix</keyword>
<feature type="domain" description="ABC transporter" evidence="10">
    <location>
        <begin position="485"/>
        <end position="751"/>
    </location>
</feature>
<dbReference type="GO" id="GO:0005743">
    <property type="term" value="C:mitochondrial inner membrane"/>
    <property type="evidence" value="ECO:0007669"/>
    <property type="project" value="TreeGrafter"/>
</dbReference>
<dbReference type="FunFam" id="3.40.50.300:FF:000967">
    <property type="entry name" value="ABC multidrug transporter mdr4"/>
    <property type="match status" value="1"/>
</dbReference>
<dbReference type="Gene3D" id="3.40.50.300">
    <property type="entry name" value="P-loop containing nucleotide triphosphate hydrolases"/>
    <property type="match status" value="3"/>
</dbReference>
<feature type="transmembrane region" description="Helical" evidence="9">
    <location>
        <begin position="424"/>
        <end position="457"/>
    </location>
</feature>
<dbReference type="InterPro" id="IPR027417">
    <property type="entry name" value="P-loop_NTPase"/>
</dbReference>
<dbReference type="PANTHER" id="PTHR43394:SF27">
    <property type="entry name" value="ATP-DEPENDENT TRANSLOCASE ABCB1-LIKE"/>
    <property type="match status" value="1"/>
</dbReference>
<comment type="subcellular location">
    <subcellularLocation>
        <location evidence="1">Membrane</location>
        <topology evidence="1">Multi-pass membrane protein</topology>
    </subcellularLocation>
</comment>
<dbReference type="PROSITE" id="PS50929">
    <property type="entry name" value="ABC_TM1F"/>
    <property type="match status" value="1"/>
</dbReference>
<keyword evidence="6" id="KW-0067">ATP-binding</keyword>
<dbReference type="Pfam" id="PF00005">
    <property type="entry name" value="ABC_tran"/>
    <property type="match status" value="2"/>
</dbReference>
<sequence>MVIQYLATLVSGVVIGLLANWQLTCVLLSIAPLVVGSSAAMARVFFAVMSGAFGIGNVLPYLNSVSTAIGSADVILSIIDRKPSIDPYGDDGVKPAFRGEIEFKNVHFTYPTRKNVPVLNGLSVRVEAGQTVAFIGSSGAGKSTIVNLLMRFYDATDGQILVDGYDVRFLNLRWFRRNVGVVSQEPVLFAVSVAENIRYGREGVTDDDIVKAAKIANAHNFIEALPDGYNTQVGERGAQLSGGQKQRIAIARALVRDPKILLLDEATSALDAKSETIVQKALDSAMEGRTTLIIAHRLSTIKNSNRIYAMKKYDRIIWRLLKINTPDWPLLLIGFLSCAVNGTITPVFAFFYAQIFAILSMTAVAERLLARLRLASFQNMLKQQISWFDFEEHSSGKLQTVLAKEAPITKSCSGLRAGQILSTICTLIAAVAIACIFGWQLALILCLGVPVLVYASYKQMASLRTSLDLNNQAMNDAGKVSRGQISFEDVHFSYPIRPEQPILRGLNLSIAAGETVALVGESGCGKSTIISLLERFYKPSSGSIKLDGIGIDRIKLSSLRSQLGIVTQEPILFSGTIKYNIAYGALNRELTDAEIIEAAKKANIHNFICSLPLGYETPCGDRGTQMSGGQKQRIAIARALIRNPKILLLDEATSALDVESEKVISSSNESCTSAHLMALTIFIFIFQFFQVVQEALDQARIGRTSLIVSHRLSTVQNADKIVVIQNGVVVESGTHAELMESQGFYHQLVKKQQM</sequence>
<accession>A0A6H5HFX0</accession>
<dbReference type="InterPro" id="IPR003593">
    <property type="entry name" value="AAA+_ATPase"/>
</dbReference>
<proteinExistence type="inferred from homology"/>
<evidence type="ECO:0000256" key="8">
    <source>
        <dbReference type="ARBA" id="ARBA00023136"/>
    </source>
</evidence>
<evidence type="ECO:0000313" key="12">
    <source>
        <dbReference type="EMBL" id="CAB0012629.1"/>
    </source>
</evidence>
<dbReference type="InterPro" id="IPR003439">
    <property type="entry name" value="ABC_transporter-like_ATP-bd"/>
</dbReference>
<dbReference type="FunFam" id="3.40.50.300:FF:000205">
    <property type="entry name" value="ABC transporter B family member 4"/>
    <property type="match status" value="1"/>
</dbReference>
<dbReference type="AlphaFoldDB" id="A0A6H5HFX0"/>
<protein>
    <recommendedName>
        <fullName evidence="14">ABC transporter domain-containing protein</fullName>
    </recommendedName>
</protein>
<comment type="similarity">
    <text evidence="2">Belongs to the ABC transporter superfamily. ABCB family. Multidrug resistance exporter (TC 3.A.1.201) subfamily.</text>
</comment>
<name>A0A6H5HFX0_9HEMI</name>
<keyword evidence="4 9" id="KW-0812">Transmembrane</keyword>
<feature type="domain" description="ABC transmembrane type-1" evidence="11">
    <location>
        <begin position="347"/>
        <end position="480"/>
    </location>
</feature>
<feature type="transmembrane region" description="Helical" evidence="9">
    <location>
        <begin position="40"/>
        <end position="62"/>
    </location>
</feature>
<evidence type="ECO:0000256" key="5">
    <source>
        <dbReference type="ARBA" id="ARBA00022741"/>
    </source>
</evidence>
<evidence type="ECO:0000259" key="10">
    <source>
        <dbReference type="PROSITE" id="PS50893"/>
    </source>
</evidence>
<keyword evidence="13" id="KW-1185">Reference proteome</keyword>
<dbReference type="PROSITE" id="PS00211">
    <property type="entry name" value="ABC_TRANSPORTER_1"/>
    <property type="match status" value="2"/>
</dbReference>
<evidence type="ECO:0000256" key="4">
    <source>
        <dbReference type="ARBA" id="ARBA00022692"/>
    </source>
</evidence>
<evidence type="ECO:0000256" key="3">
    <source>
        <dbReference type="ARBA" id="ARBA00022448"/>
    </source>
</evidence>
<dbReference type="InterPro" id="IPR039421">
    <property type="entry name" value="Type_1_exporter"/>
</dbReference>
<keyword evidence="5" id="KW-0547">Nucleotide-binding</keyword>
<keyword evidence="8 9" id="KW-0472">Membrane</keyword>
<keyword evidence="3" id="KW-0813">Transport</keyword>
<dbReference type="GO" id="GO:0005524">
    <property type="term" value="F:ATP binding"/>
    <property type="evidence" value="ECO:0007669"/>
    <property type="project" value="UniProtKB-KW"/>
</dbReference>
<dbReference type="SUPFAM" id="SSF90123">
    <property type="entry name" value="ABC transporter transmembrane region"/>
    <property type="match status" value="1"/>
</dbReference>
<evidence type="ECO:0000256" key="6">
    <source>
        <dbReference type="ARBA" id="ARBA00022840"/>
    </source>
</evidence>
<evidence type="ECO:0000256" key="9">
    <source>
        <dbReference type="SAM" id="Phobius"/>
    </source>
</evidence>
<dbReference type="InterPro" id="IPR036640">
    <property type="entry name" value="ABC1_TM_sf"/>
</dbReference>
<evidence type="ECO:0000256" key="2">
    <source>
        <dbReference type="ARBA" id="ARBA00007577"/>
    </source>
</evidence>
<feature type="transmembrane region" description="Helical" evidence="9">
    <location>
        <begin position="350"/>
        <end position="370"/>
    </location>
</feature>
<dbReference type="GO" id="GO:0090374">
    <property type="term" value="P:oligopeptide export from mitochondrion"/>
    <property type="evidence" value="ECO:0007669"/>
    <property type="project" value="TreeGrafter"/>
</dbReference>
<evidence type="ECO:0000313" key="13">
    <source>
        <dbReference type="Proteomes" id="UP000479000"/>
    </source>
</evidence>
<feature type="transmembrane region" description="Helical" evidence="9">
    <location>
        <begin position="12"/>
        <end position="34"/>
    </location>
</feature>
<dbReference type="OrthoDB" id="6500128at2759"/>
<dbReference type="SMART" id="SM00382">
    <property type="entry name" value="AAA"/>
    <property type="match status" value="2"/>
</dbReference>
<gene>
    <name evidence="12" type="ORF">NTEN_LOCUS17336</name>
</gene>
<dbReference type="PANTHER" id="PTHR43394">
    <property type="entry name" value="ATP-DEPENDENT PERMEASE MDL1, MITOCHONDRIAL"/>
    <property type="match status" value="1"/>
</dbReference>
<feature type="domain" description="ABC transporter" evidence="10">
    <location>
        <begin position="101"/>
        <end position="337"/>
    </location>
</feature>
<dbReference type="Gene3D" id="1.20.1560.10">
    <property type="entry name" value="ABC transporter type 1, transmembrane domain"/>
    <property type="match status" value="2"/>
</dbReference>
<dbReference type="SUPFAM" id="SSF52540">
    <property type="entry name" value="P-loop containing nucleoside triphosphate hydrolases"/>
    <property type="match status" value="3"/>
</dbReference>
<evidence type="ECO:0008006" key="14">
    <source>
        <dbReference type="Google" id="ProtNLM"/>
    </source>
</evidence>
<dbReference type="GO" id="GO:0015421">
    <property type="term" value="F:ABC-type oligopeptide transporter activity"/>
    <property type="evidence" value="ECO:0007669"/>
    <property type="project" value="TreeGrafter"/>
</dbReference>
<evidence type="ECO:0000256" key="1">
    <source>
        <dbReference type="ARBA" id="ARBA00004141"/>
    </source>
</evidence>
<dbReference type="InterPro" id="IPR017871">
    <property type="entry name" value="ABC_transporter-like_CS"/>
</dbReference>
<dbReference type="EMBL" id="CADCXU010025611">
    <property type="protein sequence ID" value="CAB0012629.1"/>
    <property type="molecule type" value="Genomic_DNA"/>
</dbReference>
<dbReference type="CDD" id="cd03249">
    <property type="entry name" value="ABC_MTABC3_MDL1_MDL2"/>
    <property type="match status" value="2"/>
</dbReference>
<organism evidence="12 13">
    <name type="scientific">Nesidiocoris tenuis</name>
    <dbReference type="NCBI Taxonomy" id="355587"/>
    <lineage>
        <taxon>Eukaryota</taxon>
        <taxon>Metazoa</taxon>
        <taxon>Ecdysozoa</taxon>
        <taxon>Arthropoda</taxon>
        <taxon>Hexapoda</taxon>
        <taxon>Insecta</taxon>
        <taxon>Pterygota</taxon>
        <taxon>Neoptera</taxon>
        <taxon>Paraneoptera</taxon>
        <taxon>Hemiptera</taxon>
        <taxon>Heteroptera</taxon>
        <taxon>Panheteroptera</taxon>
        <taxon>Cimicomorpha</taxon>
        <taxon>Miridae</taxon>
        <taxon>Dicyphina</taxon>
        <taxon>Nesidiocoris</taxon>
    </lineage>
</organism>